<proteinExistence type="predicted"/>
<name>A0ACB8SH06_9AGAM</name>
<reference evidence="1" key="2">
    <citation type="journal article" date="2022" name="New Phytol.">
        <title>Evolutionary transition to the ectomycorrhizal habit in the genomes of a hyperdiverse lineage of mushroom-forming fungi.</title>
        <authorList>
            <person name="Looney B."/>
            <person name="Miyauchi S."/>
            <person name="Morin E."/>
            <person name="Drula E."/>
            <person name="Courty P.E."/>
            <person name="Kohler A."/>
            <person name="Kuo A."/>
            <person name="LaButti K."/>
            <person name="Pangilinan J."/>
            <person name="Lipzen A."/>
            <person name="Riley R."/>
            <person name="Andreopoulos W."/>
            <person name="He G."/>
            <person name="Johnson J."/>
            <person name="Nolan M."/>
            <person name="Tritt A."/>
            <person name="Barry K.W."/>
            <person name="Grigoriev I.V."/>
            <person name="Nagy L.G."/>
            <person name="Hibbett D."/>
            <person name="Henrissat B."/>
            <person name="Matheny P.B."/>
            <person name="Labbe J."/>
            <person name="Martin F.M."/>
        </authorList>
    </citation>
    <scope>NUCLEOTIDE SEQUENCE</scope>
    <source>
        <strain evidence="1">HHB10654</strain>
    </source>
</reference>
<keyword evidence="2" id="KW-1185">Reference proteome</keyword>
<dbReference type="EMBL" id="MU277277">
    <property type="protein sequence ID" value="KAI0055839.1"/>
    <property type="molecule type" value="Genomic_DNA"/>
</dbReference>
<gene>
    <name evidence="1" type="ORF">BV25DRAFT_1842685</name>
</gene>
<protein>
    <submittedName>
        <fullName evidence="1">Uncharacterized protein</fullName>
    </submittedName>
</protein>
<sequence length="226" mass="25529">MLSLTLCVQARPFCLLELVLFTPSSDASISFTLPLRFIAATTQLRPSDLRSELDSLARSNSIRLQDAAYESFIRVGHSNGAGTKPAADSRSIGSIALTDTTRAQIFRIVEPGATWKYPGDQATSRVRWRSSNCRPYFITEDQSWRTYRRGIRLQFPEEVPDLSNATATLFKNDLLNRDIEEDPEALAGSTKSWEERRRLTVMAAPDRRIKADIIQDFAIVAWSRRT</sequence>
<evidence type="ECO:0000313" key="1">
    <source>
        <dbReference type="EMBL" id="KAI0055839.1"/>
    </source>
</evidence>
<dbReference type="Proteomes" id="UP000814140">
    <property type="component" value="Unassembled WGS sequence"/>
</dbReference>
<organism evidence="1 2">
    <name type="scientific">Artomyces pyxidatus</name>
    <dbReference type="NCBI Taxonomy" id="48021"/>
    <lineage>
        <taxon>Eukaryota</taxon>
        <taxon>Fungi</taxon>
        <taxon>Dikarya</taxon>
        <taxon>Basidiomycota</taxon>
        <taxon>Agaricomycotina</taxon>
        <taxon>Agaricomycetes</taxon>
        <taxon>Russulales</taxon>
        <taxon>Auriscalpiaceae</taxon>
        <taxon>Artomyces</taxon>
    </lineage>
</organism>
<reference evidence="1" key="1">
    <citation type="submission" date="2021-03" db="EMBL/GenBank/DDBJ databases">
        <authorList>
            <consortium name="DOE Joint Genome Institute"/>
            <person name="Ahrendt S."/>
            <person name="Looney B.P."/>
            <person name="Miyauchi S."/>
            <person name="Morin E."/>
            <person name="Drula E."/>
            <person name="Courty P.E."/>
            <person name="Chicoki N."/>
            <person name="Fauchery L."/>
            <person name="Kohler A."/>
            <person name="Kuo A."/>
            <person name="Labutti K."/>
            <person name="Pangilinan J."/>
            <person name="Lipzen A."/>
            <person name="Riley R."/>
            <person name="Andreopoulos W."/>
            <person name="He G."/>
            <person name="Johnson J."/>
            <person name="Barry K.W."/>
            <person name="Grigoriev I.V."/>
            <person name="Nagy L."/>
            <person name="Hibbett D."/>
            <person name="Henrissat B."/>
            <person name="Matheny P.B."/>
            <person name="Labbe J."/>
            <person name="Martin F."/>
        </authorList>
    </citation>
    <scope>NUCLEOTIDE SEQUENCE</scope>
    <source>
        <strain evidence="1">HHB10654</strain>
    </source>
</reference>
<evidence type="ECO:0000313" key="2">
    <source>
        <dbReference type="Proteomes" id="UP000814140"/>
    </source>
</evidence>
<comment type="caution">
    <text evidence="1">The sequence shown here is derived from an EMBL/GenBank/DDBJ whole genome shotgun (WGS) entry which is preliminary data.</text>
</comment>
<accession>A0ACB8SH06</accession>